<protein>
    <recommendedName>
        <fullName evidence="6">SH3 domain-containing protein</fullName>
    </recommendedName>
</protein>
<proteinExistence type="predicted"/>
<evidence type="ECO:0000259" key="6">
    <source>
        <dbReference type="PROSITE" id="PS50002"/>
    </source>
</evidence>
<feature type="compositionally biased region" description="Polar residues" evidence="3">
    <location>
        <begin position="854"/>
        <end position="888"/>
    </location>
</feature>
<feature type="compositionally biased region" description="Basic and acidic residues" evidence="3">
    <location>
        <begin position="316"/>
        <end position="330"/>
    </location>
</feature>
<dbReference type="OrthoDB" id="5340910at2759"/>
<feature type="region of interest" description="Disordered" evidence="3">
    <location>
        <begin position="847"/>
        <end position="927"/>
    </location>
</feature>
<dbReference type="PROSITE" id="PS50002">
    <property type="entry name" value="SH3"/>
    <property type="match status" value="1"/>
</dbReference>
<evidence type="ECO:0000256" key="3">
    <source>
        <dbReference type="SAM" id="MobiDB-lite"/>
    </source>
</evidence>
<reference evidence="7 8" key="1">
    <citation type="journal article" date="2019" name="Sci. Rep.">
        <title>Comparative genomics of chytrid fungi reveal insights into the obligate biotrophic and pathogenic lifestyle of Synchytrium endobioticum.</title>
        <authorList>
            <person name="van de Vossenberg B.T.L.H."/>
            <person name="Warris S."/>
            <person name="Nguyen H.D.T."/>
            <person name="van Gent-Pelzer M.P.E."/>
            <person name="Joly D.L."/>
            <person name="van de Geest H.C."/>
            <person name="Bonants P.J.M."/>
            <person name="Smith D.S."/>
            <person name="Levesque C.A."/>
            <person name="van der Lee T.A.J."/>
        </authorList>
    </citation>
    <scope>NUCLEOTIDE SEQUENCE [LARGE SCALE GENOMIC DNA]</scope>
    <source>
        <strain evidence="7 8">JEL517</strain>
    </source>
</reference>
<evidence type="ECO:0000256" key="2">
    <source>
        <dbReference type="PROSITE-ProRule" id="PRU00192"/>
    </source>
</evidence>
<feature type="region of interest" description="Disordered" evidence="3">
    <location>
        <begin position="310"/>
        <end position="520"/>
    </location>
</feature>
<feature type="region of interest" description="Disordered" evidence="3">
    <location>
        <begin position="723"/>
        <end position="814"/>
    </location>
</feature>
<dbReference type="Proteomes" id="UP000319731">
    <property type="component" value="Unassembled WGS sequence"/>
</dbReference>
<feature type="compositionally biased region" description="Low complexity" evidence="3">
    <location>
        <begin position="767"/>
        <end position="814"/>
    </location>
</feature>
<dbReference type="InterPro" id="IPR001452">
    <property type="entry name" value="SH3_domain"/>
</dbReference>
<organism evidence="7 8">
    <name type="scientific">Synchytrium microbalum</name>
    <dbReference type="NCBI Taxonomy" id="1806994"/>
    <lineage>
        <taxon>Eukaryota</taxon>
        <taxon>Fungi</taxon>
        <taxon>Fungi incertae sedis</taxon>
        <taxon>Chytridiomycota</taxon>
        <taxon>Chytridiomycota incertae sedis</taxon>
        <taxon>Chytridiomycetes</taxon>
        <taxon>Synchytriales</taxon>
        <taxon>Synchytriaceae</taxon>
        <taxon>Synchytrium</taxon>
    </lineage>
</organism>
<dbReference type="GeneID" id="42003286"/>
<dbReference type="EMBL" id="QEAO01000008">
    <property type="protein sequence ID" value="TPX35548.1"/>
    <property type="molecule type" value="Genomic_DNA"/>
</dbReference>
<evidence type="ECO:0000256" key="1">
    <source>
        <dbReference type="ARBA" id="ARBA00022443"/>
    </source>
</evidence>
<feature type="compositionally biased region" description="Basic and acidic residues" evidence="3">
    <location>
        <begin position="362"/>
        <end position="382"/>
    </location>
</feature>
<comment type="caution">
    <text evidence="7">The sequence shown here is derived from an EMBL/GenBank/DDBJ whole genome shotgun (WGS) entry which is preliminary data.</text>
</comment>
<keyword evidence="1 2" id="KW-0728">SH3 domain</keyword>
<dbReference type="Gene3D" id="2.30.30.40">
    <property type="entry name" value="SH3 Domains"/>
    <property type="match status" value="1"/>
</dbReference>
<feature type="region of interest" description="Disordered" evidence="3">
    <location>
        <begin position="596"/>
        <end position="665"/>
    </location>
</feature>
<feature type="chain" id="PRO_5021450465" description="SH3 domain-containing protein" evidence="5">
    <location>
        <begin position="23"/>
        <end position="927"/>
    </location>
</feature>
<keyword evidence="4" id="KW-0812">Transmembrane</keyword>
<dbReference type="AlphaFoldDB" id="A0A507C899"/>
<feature type="transmembrane region" description="Helical" evidence="4">
    <location>
        <begin position="280"/>
        <end position="305"/>
    </location>
</feature>
<name>A0A507C899_9FUNG</name>
<dbReference type="STRING" id="1806994.A0A507C899"/>
<feature type="domain" description="SH3" evidence="6">
    <location>
        <begin position="518"/>
        <end position="579"/>
    </location>
</feature>
<keyword evidence="4" id="KW-0472">Membrane</keyword>
<feature type="compositionally biased region" description="Polar residues" evidence="3">
    <location>
        <begin position="486"/>
        <end position="511"/>
    </location>
</feature>
<sequence>MVSVAVIVFLLGCLGLSSVANAATCVTLDSSSICGAAYAGYQLQTDTKYFTSLTTFNPYASLYTRTHTLASSLTPSFTISQSFFTTNFGNLDNYANNLAQVDGCTYAAIRNSIGNLQYQLSFWCYTVLRDSWENGCQPGNLSTTVAAPPGGPVLCSDKCTLASKAMSTALNDPSACPVTAATSSQLAARTQLLSTYVDYCNRTYALTLKNENVCINGTDTEASFCGYHDAYTAKTQCATATGNACCTTFLASSAASNPVAVPTLSPTNGNIGGSKGISGMIPIIGGAAGGGVAILAVIIGAVFYYRRRKQRNAASKVDDDKSKDGNHELDDQSQFSTQGRQPGRMTLEYWRGRFNSKPRRHGPYEPDMRERRGYGMDSEPPKKHQQQQPPPYPGAVPPDGQQYNNNGRPADMRPRTPQNAMRPGMQQPPGMQMQGPNGMMLMQAPPNGMMQMQGAPNGMMQMQGPPQGMRPQTPQQQRPGTPGQQRPNTPSGRSPVDNNGRPSTPQASSPGSPRPGTPDQKSVIVLHAYTAAAIDELELVPGHEIMFIKSFNDGWGLGVDTVTGKQGAFPLVCTTEPSSAGNPASAATTMVKTPPIAVTAGPPLSDMPRRVSSQSYSTADVSQYGTMGTDDGSYMASLPHQHQHHHHHQQQPPQPAPSMPDTQRLEEERQKYAMRLQLEDLQRQQDALANLERLRQQQAAMANLHLQNNQAGFLQPQQQVNPFLQQPSSPVTSGAPHNLHLQIPTPTSMPQYNHQQRPTTPVSPGNPMQQQQADMQQQMHAQQMQQQQRPVTPSQQQQRPVTPNQQRPVTPLQQQQLQQQYQQQQAQQQYQQQQAQQQYQHQQAQQQQAQQQQRAPTPVQQRAVTPVQHTPVISSTAPQLDLPTSYSSYAEGEAGTSDAFGTGESFDPVDSYLHEMNVDPSMVSLPR</sequence>
<dbReference type="InterPro" id="IPR036028">
    <property type="entry name" value="SH3-like_dom_sf"/>
</dbReference>
<dbReference type="SUPFAM" id="SSF50044">
    <property type="entry name" value="SH3-domain"/>
    <property type="match status" value="1"/>
</dbReference>
<evidence type="ECO:0000256" key="4">
    <source>
        <dbReference type="SAM" id="Phobius"/>
    </source>
</evidence>
<accession>A0A507C899</accession>
<feature type="compositionally biased region" description="Low complexity" evidence="3">
    <location>
        <begin position="421"/>
        <end position="485"/>
    </location>
</feature>
<dbReference type="RefSeq" id="XP_031026021.1">
    <property type="nucleotide sequence ID" value="XM_031167989.1"/>
</dbReference>
<evidence type="ECO:0000256" key="5">
    <source>
        <dbReference type="SAM" id="SignalP"/>
    </source>
</evidence>
<feature type="compositionally biased region" description="Polar residues" evidence="3">
    <location>
        <begin position="744"/>
        <end position="763"/>
    </location>
</feature>
<evidence type="ECO:0000313" key="7">
    <source>
        <dbReference type="EMBL" id="TPX35548.1"/>
    </source>
</evidence>
<feature type="compositionally biased region" description="Polar residues" evidence="3">
    <location>
        <begin position="611"/>
        <end position="626"/>
    </location>
</feature>
<feature type="signal peptide" evidence="5">
    <location>
        <begin position="1"/>
        <end position="22"/>
    </location>
</feature>
<keyword evidence="4" id="KW-1133">Transmembrane helix</keyword>
<keyword evidence="8" id="KW-1185">Reference proteome</keyword>
<evidence type="ECO:0000313" key="8">
    <source>
        <dbReference type="Proteomes" id="UP000319731"/>
    </source>
</evidence>
<keyword evidence="5" id="KW-0732">Signal</keyword>
<gene>
    <name evidence="7" type="ORF">SmJEL517_g02061</name>
</gene>